<proteinExistence type="predicted"/>
<evidence type="ECO:0000313" key="2">
    <source>
        <dbReference type="EMBL" id="KAJ8412153.1"/>
    </source>
</evidence>
<evidence type="ECO:0000313" key="3">
    <source>
        <dbReference type="Proteomes" id="UP001221898"/>
    </source>
</evidence>
<accession>A0AAD7WX33</accession>
<reference evidence="2" key="1">
    <citation type="journal article" date="2023" name="Science">
        <title>Genome structures resolve the early diversification of teleost fishes.</title>
        <authorList>
            <person name="Parey E."/>
            <person name="Louis A."/>
            <person name="Montfort J."/>
            <person name="Bouchez O."/>
            <person name="Roques C."/>
            <person name="Iampietro C."/>
            <person name="Lluch J."/>
            <person name="Castinel A."/>
            <person name="Donnadieu C."/>
            <person name="Desvignes T."/>
            <person name="Floi Bucao C."/>
            <person name="Jouanno E."/>
            <person name="Wen M."/>
            <person name="Mejri S."/>
            <person name="Dirks R."/>
            <person name="Jansen H."/>
            <person name="Henkel C."/>
            <person name="Chen W.J."/>
            <person name="Zahm M."/>
            <person name="Cabau C."/>
            <person name="Klopp C."/>
            <person name="Thompson A.W."/>
            <person name="Robinson-Rechavi M."/>
            <person name="Braasch I."/>
            <person name="Lecointre G."/>
            <person name="Bobe J."/>
            <person name="Postlethwait J.H."/>
            <person name="Berthelot C."/>
            <person name="Roest Crollius H."/>
            <person name="Guiguen Y."/>
        </authorList>
    </citation>
    <scope>NUCLEOTIDE SEQUENCE</scope>
    <source>
        <strain evidence="2">NC1722</strain>
    </source>
</reference>
<comment type="caution">
    <text evidence="2">The sequence shown here is derived from an EMBL/GenBank/DDBJ whole genome shotgun (WGS) entry which is preliminary data.</text>
</comment>
<dbReference type="EMBL" id="JAINUG010000020">
    <property type="protein sequence ID" value="KAJ8412153.1"/>
    <property type="molecule type" value="Genomic_DNA"/>
</dbReference>
<keyword evidence="3" id="KW-1185">Reference proteome</keyword>
<feature type="region of interest" description="Disordered" evidence="1">
    <location>
        <begin position="1"/>
        <end position="34"/>
    </location>
</feature>
<evidence type="ECO:0000256" key="1">
    <source>
        <dbReference type="SAM" id="MobiDB-lite"/>
    </source>
</evidence>
<name>A0AAD7WX33_9TELE</name>
<dbReference type="Proteomes" id="UP001221898">
    <property type="component" value="Unassembled WGS sequence"/>
</dbReference>
<gene>
    <name evidence="2" type="ORF">AAFF_G00144200</name>
</gene>
<organism evidence="2 3">
    <name type="scientific">Aldrovandia affinis</name>
    <dbReference type="NCBI Taxonomy" id="143900"/>
    <lineage>
        <taxon>Eukaryota</taxon>
        <taxon>Metazoa</taxon>
        <taxon>Chordata</taxon>
        <taxon>Craniata</taxon>
        <taxon>Vertebrata</taxon>
        <taxon>Euteleostomi</taxon>
        <taxon>Actinopterygii</taxon>
        <taxon>Neopterygii</taxon>
        <taxon>Teleostei</taxon>
        <taxon>Notacanthiformes</taxon>
        <taxon>Halosauridae</taxon>
        <taxon>Aldrovandia</taxon>
    </lineage>
</organism>
<dbReference type="AlphaFoldDB" id="A0AAD7WX33"/>
<sequence length="95" mass="11275">MRLYKELQQQQREAAPAANQGYREKREQGHKQRSHKLLPFGGCLDESNWRCSKKESSADALMEVRSYLEEPCRRPADPLSWWERARPQGLYILER</sequence>
<protein>
    <submittedName>
        <fullName evidence="2">Uncharacterized protein</fullName>
    </submittedName>
</protein>